<name>A0AC35TLV1_9BILA</name>
<accession>A0AC35TLV1</accession>
<dbReference type="Proteomes" id="UP000095286">
    <property type="component" value="Unplaced"/>
</dbReference>
<proteinExistence type="predicted"/>
<organism evidence="1 2">
    <name type="scientific">Rhabditophanes sp. KR3021</name>
    <dbReference type="NCBI Taxonomy" id="114890"/>
    <lineage>
        <taxon>Eukaryota</taxon>
        <taxon>Metazoa</taxon>
        <taxon>Ecdysozoa</taxon>
        <taxon>Nematoda</taxon>
        <taxon>Chromadorea</taxon>
        <taxon>Rhabditida</taxon>
        <taxon>Tylenchina</taxon>
        <taxon>Panagrolaimomorpha</taxon>
        <taxon>Strongyloidoidea</taxon>
        <taxon>Alloionematidae</taxon>
        <taxon>Rhabditophanes</taxon>
    </lineage>
</organism>
<sequence length="225" mass="26210">MMLKEAYFKFLKKKLKKQLESDESAMNGNYAVYAFMEEGDAEGYYYGMTDNTNARFRVHQDEAYKAKTRKFKQSKKVARMWKEVVRVFYLDGMSERMAEIVERCLIAATEKKTNLSVGTISDDIINLSPSKTIKELGKYFMQRIISKDVKEKITTAASFDYYDEYCTEYQCHCCKRYLLSKTALSNHFRYGNYEGLLSAAEKFSAKRYGEWIKNELDVLNVASTS</sequence>
<protein>
    <submittedName>
        <fullName evidence="2">GIY-YIG domain-containing protein</fullName>
    </submittedName>
</protein>
<dbReference type="WBParaSite" id="RSKR_0000208800.1">
    <property type="protein sequence ID" value="RSKR_0000208800.1"/>
    <property type="gene ID" value="RSKR_0000208800"/>
</dbReference>
<reference evidence="2" key="1">
    <citation type="submission" date="2016-11" db="UniProtKB">
        <authorList>
            <consortium name="WormBaseParasite"/>
        </authorList>
    </citation>
    <scope>IDENTIFICATION</scope>
    <source>
        <strain evidence="2">KR3021</strain>
    </source>
</reference>
<evidence type="ECO:0000313" key="2">
    <source>
        <dbReference type="WBParaSite" id="RSKR_0000208800.1"/>
    </source>
</evidence>
<evidence type="ECO:0000313" key="1">
    <source>
        <dbReference type="Proteomes" id="UP000095286"/>
    </source>
</evidence>